<dbReference type="CDD" id="cd17517">
    <property type="entry name" value="RMtype1_S_EcoKI_StySPI-TRD2-CR2_like"/>
    <property type="match status" value="1"/>
</dbReference>
<dbReference type="Gene3D" id="1.10.287.1120">
    <property type="entry name" value="Bipartite methylase S protein"/>
    <property type="match status" value="1"/>
</dbReference>
<keyword evidence="6" id="KW-0255">Endonuclease</keyword>
<comment type="caution">
    <text evidence="6">The sequence shown here is derived from an EMBL/GenBank/DDBJ whole genome shotgun (WGS) entry which is preliminary data.</text>
</comment>
<accession>A0AAN5KQA2</accession>
<feature type="domain" description="Type I restriction modification DNA specificity" evidence="5">
    <location>
        <begin position="3"/>
        <end position="178"/>
    </location>
</feature>
<dbReference type="Gene3D" id="3.90.220.20">
    <property type="entry name" value="DNA methylase specificity domains"/>
    <property type="match status" value="2"/>
</dbReference>
<dbReference type="SUPFAM" id="SSF116734">
    <property type="entry name" value="DNA methylase specificity domain"/>
    <property type="match status" value="2"/>
</dbReference>
<evidence type="ECO:0000256" key="2">
    <source>
        <dbReference type="ARBA" id="ARBA00022747"/>
    </source>
</evidence>
<keyword evidence="6" id="KW-0378">Hydrolase</keyword>
<feature type="domain" description="Type I restriction modification DNA specificity" evidence="5">
    <location>
        <begin position="204"/>
        <end position="360"/>
    </location>
</feature>
<evidence type="ECO:0000313" key="7">
    <source>
        <dbReference type="Proteomes" id="UP000861567"/>
    </source>
</evidence>
<name>A0AAN5KQA2_LEGPN</name>
<dbReference type="GO" id="GO:0009307">
    <property type="term" value="P:DNA restriction-modification system"/>
    <property type="evidence" value="ECO:0007669"/>
    <property type="project" value="UniProtKB-KW"/>
</dbReference>
<evidence type="ECO:0000256" key="4">
    <source>
        <dbReference type="SAM" id="Coils"/>
    </source>
</evidence>
<dbReference type="InterPro" id="IPR000055">
    <property type="entry name" value="Restrct_endonuc_typeI_TRD"/>
</dbReference>
<keyword evidence="4" id="KW-0175">Coiled coil</keyword>
<dbReference type="CDD" id="cd17291">
    <property type="entry name" value="RMtype1_S_MgeORF438P-TRD-CR_like"/>
    <property type="match status" value="1"/>
</dbReference>
<dbReference type="GO" id="GO:0003677">
    <property type="term" value="F:DNA binding"/>
    <property type="evidence" value="ECO:0007669"/>
    <property type="project" value="UniProtKB-KW"/>
</dbReference>
<keyword evidence="3" id="KW-0238">DNA-binding</keyword>
<keyword evidence="2" id="KW-0680">Restriction system</keyword>
<evidence type="ECO:0000256" key="1">
    <source>
        <dbReference type="ARBA" id="ARBA00010923"/>
    </source>
</evidence>
<dbReference type="InterPro" id="IPR044946">
    <property type="entry name" value="Restrct_endonuc_typeI_TRD_sf"/>
</dbReference>
<reference evidence="6" key="2">
    <citation type="submission" date="2020-11" db="EMBL/GenBank/DDBJ databases">
        <authorList>
            <consortium name="NCBI Pathogen Detection Project"/>
        </authorList>
    </citation>
    <scope>NUCLEOTIDE SEQUENCE</scope>
    <source>
        <strain evidence="6">D3612</strain>
    </source>
</reference>
<evidence type="ECO:0000313" key="6">
    <source>
        <dbReference type="EMBL" id="HAT1595864.1"/>
    </source>
</evidence>
<evidence type="ECO:0000259" key="5">
    <source>
        <dbReference type="Pfam" id="PF01420"/>
    </source>
</evidence>
<dbReference type="GO" id="GO:0004519">
    <property type="term" value="F:endonuclease activity"/>
    <property type="evidence" value="ECO:0007669"/>
    <property type="project" value="UniProtKB-KW"/>
</dbReference>
<keyword evidence="6" id="KW-0540">Nuclease</keyword>
<evidence type="ECO:0000256" key="3">
    <source>
        <dbReference type="ARBA" id="ARBA00023125"/>
    </source>
</evidence>
<reference evidence="6" key="1">
    <citation type="journal article" date="2018" name="Genome Biol.">
        <title>SKESA: strategic k-mer extension for scrupulous assemblies.</title>
        <authorList>
            <person name="Souvorov A."/>
            <person name="Agarwala R."/>
            <person name="Lipman D.J."/>
        </authorList>
    </citation>
    <scope>NUCLEOTIDE SEQUENCE</scope>
    <source>
        <strain evidence="6">D3612</strain>
    </source>
</reference>
<comment type="similarity">
    <text evidence="1">Belongs to the type-I restriction system S methylase family.</text>
</comment>
<organism evidence="6 7">
    <name type="scientific">Legionella pneumophila</name>
    <dbReference type="NCBI Taxonomy" id="446"/>
    <lineage>
        <taxon>Bacteria</taxon>
        <taxon>Pseudomonadati</taxon>
        <taxon>Pseudomonadota</taxon>
        <taxon>Gammaproteobacteria</taxon>
        <taxon>Legionellales</taxon>
        <taxon>Legionellaceae</taxon>
        <taxon>Legionella</taxon>
    </lineage>
</organism>
<proteinExistence type="inferred from homology"/>
<dbReference type="Proteomes" id="UP000861567">
    <property type="component" value="Unassembled WGS sequence"/>
</dbReference>
<dbReference type="InterPro" id="IPR052021">
    <property type="entry name" value="Type-I_RS_S_subunit"/>
</dbReference>
<dbReference type="AlphaFoldDB" id="A0AAN5KQA2"/>
<gene>
    <name evidence="6" type="ORF">I8Y58_001077</name>
</gene>
<dbReference type="EMBL" id="DACSEI010000008">
    <property type="protein sequence ID" value="HAT1595864.1"/>
    <property type="molecule type" value="Genomic_DNA"/>
</dbReference>
<dbReference type="PANTHER" id="PTHR30408">
    <property type="entry name" value="TYPE-1 RESTRICTION ENZYME ECOKI SPECIFICITY PROTEIN"/>
    <property type="match status" value="1"/>
</dbReference>
<protein>
    <submittedName>
        <fullName evidence="6">Restriction endonuclease subunit S</fullName>
    </submittedName>
</protein>
<sequence>MVPKEWTLETLGSITAESAFGPRFSSDLYDDNGTVGTIRTTDLDEEGNINYSTIPYAYLPKSFESHYLREHDLLITRSGSCGIPCLFENQTKPIIAGAFLIRFRLNDKAEPRFIHALLKSEKLQNKIQSMTAGGVQKNLSGTNLKKLEFFLPPLSEQKKIAQILSTWDKAITTTEKLLANSEQQKKALMEQILTGKKRFSGANKEWLRNSLRKLVKISKGQQLNRSTLREIGKYPVINGGIAPSGYSEMANRSGDTITISEGGNSCGYVSYQKNDFWCGGHCYALCDLELTTQITYQLLKFNEKKIMKLRVGSGLPNIQKKDLENLIIYYPTDPVEQQKISSILYAADEEIRILREKIKYLQKEKKTLMQQLLTGKKRVKIAEKNNA</sequence>
<feature type="coiled-coil region" evidence="4">
    <location>
        <begin position="344"/>
        <end position="371"/>
    </location>
</feature>
<dbReference type="Pfam" id="PF01420">
    <property type="entry name" value="Methylase_S"/>
    <property type="match status" value="2"/>
</dbReference>
<dbReference type="PANTHER" id="PTHR30408:SF12">
    <property type="entry name" value="TYPE I RESTRICTION ENZYME MJAVIII SPECIFICITY SUBUNIT"/>
    <property type="match status" value="1"/>
</dbReference>